<keyword evidence="4" id="KW-1185">Reference proteome</keyword>
<evidence type="ECO:0000313" key="3">
    <source>
        <dbReference type="EMBL" id="GAA1959441.1"/>
    </source>
</evidence>
<feature type="compositionally biased region" description="Basic and acidic residues" evidence="1">
    <location>
        <begin position="169"/>
        <end position="179"/>
    </location>
</feature>
<dbReference type="InterPro" id="IPR012654">
    <property type="entry name" value="CHP02391"/>
</dbReference>
<reference evidence="3 4" key="1">
    <citation type="journal article" date="2019" name="Int. J. Syst. Evol. Microbiol.">
        <title>The Global Catalogue of Microorganisms (GCM) 10K type strain sequencing project: providing services to taxonomists for standard genome sequencing and annotation.</title>
        <authorList>
            <consortium name="The Broad Institute Genomics Platform"/>
            <consortium name="The Broad Institute Genome Sequencing Center for Infectious Disease"/>
            <person name="Wu L."/>
            <person name="Ma J."/>
        </authorList>
    </citation>
    <scope>NUCLEOTIDE SEQUENCE [LARGE SCALE GENOMIC DNA]</scope>
    <source>
        <strain evidence="3 4">JCM 16013</strain>
    </source>
</reference>
<evidence type="ECO:0000259" key="2">
    <source>
        <dbReference type="Pfam" id="PF09509"/>
    </source>
</evidence>
<organism evidence="3 4">
    <name type="scientific">Catenulispora subtropica</name>
    <dbReference type="NCBI Taxonomy" id="450798"/>
    <lineage>
        <taxon>Bacteria</taxon>
        <taxon>Bacillati</taxon>
        <taxon>Actinomycetota</taxon>
        <taxon>Actinomycetes</taxon>
        <taxon>Catenulisporales</taxon>
        <taxon>Catenulisporaceae</taxon>
        <taxon>Catenulispora</taxon>
    </lineage>
</organism>
<dbReference type="RefSeq" id="WP_344656160.1">
    <property type="nucleotide sequence ID" value="NZ_BAAAQM010000005.1"/>
</dbReference>
<comment type="caution">
    <text evidence="3">The sequence shown here is derived from an EMBL/GenBank/DDBJ whole genome shotgun (WGS) entry which is preliminary data.</text>
</comment>
<feature type="region of interest" description="Disordered" evidence="1">
    <location>
        <begin position="169"/>
        <end position="188"/>
    </location>
</feature>
<proteinExistence type="predicted"/>
<evidence type="ECO:0000313" key="4">
    <source>
        <dbReference type="Proteomes" id="UP001499854"/>
    </source>
</evidence>
<dbReference type="Pfam" id="PF09509">
    <property type="entry name" value="Hypoth_Ymh"/>
    <property type="match status" value="1"/>
</dbReference>
<feature type="region of interest" description="Disordered" evidence="1">
    <location>
        <begin position="23"/>
        <end position="44"/>
    </location>
</feature>
<accession>A0ABN2QWH9</accession>
<name>A0ABN2QWH9_9ACTN</name>
<protein>
    <recommendedName>
        <fullName evidence="2">Conserved hypothetical protein CHP02391 domain-containing protein</fullName>
    </recommendedName>
</protein>
<feature type="domain" description="Conserved hypothetical protein CHP02391" evidence="2">
    <location>
        <begin position="115"/>
        <end position="237"/>
    </location>
</feature>
<evidence type="ECO:0000256" key="1">
    <source>
        <dbReference type="SAM" id="MobiDB-lite"/>
    </source>
</evidence>
<gene>
    <name evidence="3" type="ORF">GCM10009838_14750</name>
</gene>
<dbReference type="Proteomes" id="UP001499854">
    <property type="component" value="Unassembled WGS sequence"/>
</dbReference>
<sequence length="245" mass="28029">MREKLEDYLELLVRYDNEYHYEHLSDTPHEESSKTAGEMSRREPTVRQIMKALDPDLNAYERDYQGSWGSDQPPVPGEARLHQANIQRAIGLVEDQQEWAVRLAPDTPVLRANLLHPWVWDAAKTFWESKHFQKAVDVAANSINAHTQTLIERDDIADADLMNQAFTEKPKPGEKHLRLPGDPNNKTVKSRNNALRPYAFACFAGMRNPAVHEHGGSWSEEKAFEYLVALSVLARWIEECDVLTA</sequence>
<dbReference type="EMBL" id="BAAAQM010000005">
    <property type="protein sequence ID" value="GAA1959441.1"/>
    <property type="molecule type" value="Genomic_DNA"/>
</dbReference>